<evidence type="ECO:0000259" key="1">
    <source>
        <dbReference type="Pfam" id="PF05699"/>
    </source>
</evidence>
<protein>
    <recommendedName>
        <fullName evidence="1">HAT C-terminal dimerisation domain-containing protein</fullName>
    </recommendedName>
</protein>
<dbReference type="PANTHER" id="PTHR47611:SF3">
    <property type="entry name" value="HAT C-TERMINAL DIMERISATION DOMAIN-CONTAINING PROTEIN"/>
    <property type="match status" value="1"/>
</dbReference>
<accession>A0A5C6PGL6</accession>
<keyword evidence="3" id="KW-1185">Reference proteome</keyword>
<name>A0A5C6PGL6_9TELE</name>
<dbReference type="SUPFAM" id="SSF53098">
    <property type="entry name" value="Ribonuclease H-like"/>
    <property type="match status" value="1"/>
</dbReference>
<evidence type="ECO:0000313" key="3">
    <source>
        <dbReference type="Proteomes" id="UP000324091"/>
    </source>
</evidence>
<gene>
    <name evidence="2" type="ORF">D4764_11G0002400</name>
</gene>
<feature type="domain" description="HAT C-terminal dimerisation" evidence="1">
    <location>
        <begin position="25"/>
        <end position="75"/>
    </location>
</feature>
<dbReference type="InterPro" id="IPR012337">
    <property type="entry name" value="RNaseH-like_sf"/>
</dbReference>
<dbReference type="GO" id="GO:0046983">
    <property type="term" value="F:protein dimerization activity"/>
    <property type="evidence" value="ECO:0007669"/>
    <property type="project" value="InterPro"/>
</dbReference>
<evidence type="ECO:0000313" key="2">
    <source>
        <dbReference type="EMBL" id="TWW78119.1"/>
    </source>
</evidence>
<dbReference type="InterPro" id="IPR008906">
    <property type="entry name" value="HATC_C_dom"/>
</dbReference>
<dbReference type="Pfam" id="PF05699">
    <property type="entry name" value="Dimer_Tnp_hAT"/>
    <property type="match status" value="1"/>
</dbReference>
<proteinExistence type="predicted"/>
<organism evidence="2 3">
    <name type="scientific">Takifugu flavidus</name>
    <name type="common">sansaifugu</name>
    <dbReference type="NCBI Taxonomy" id="433684"/>
    <lineage>
        <taxon>Eukaryota</taxon>
        <taxon>Metazoa</taxon>
        <taxon>Chordata</taxon>
        <taxon>Craniata</taxon>
        <taxon>Vertebrata</taxon>
        <taxon>Euteleostomi</taxon>
        <taxon>Actinopterygii</taxon>
        <taxon>Neopterygii</taxon>
        <taxon>Teleostei</taxon>
        <taxon>Neoteleostei</taxon>
        <taxon>Acanthomorphata</taxon>
        <taxon>Eupercaria</taxon>
        <taxon>Tetraodontiformes</taxon>
        <taxon>Tetradontoidea</taxon>
        <taxon>Tetraodontidae</taxon>
        <taxon>Takifugu</taxon>
    </lineage>
</organism>
<reference evidence="2 3" key="1">
    <citation type="submission" date="2019-04" db="EMBL/GenBank/DDBJ databases">
        <title>Chromosome genome assembly for Takifugu flavidus.</title>
        <authorList>
            <person name="Xiao S."/>
        </authorList>
    </citation>
    <scope>NUCLEOTIDE SEQUENCE [LARGE SCALE GENOMIC DNA]</scope>
    <source>
        <strain evidence="2">HTHZ2018</strain>
        <tissue evidence="2">Muscle</tissue>
    </source>
</reference>
<sequence>MTTIIPSKPVTLSTLEILTIFDRTNSDRAEDPLKYWVAQKTLYPTLWKLACKYLCIPASSVPCERIFSKAGEAGQPEEEQTEACNSRKKIIFLNKNL</sequence>
<dbReference type="EMBL" id="RHFK02000003">
    <property type="protein sequence ID" value="TWW78119.1"/>
    <property type="molecule type" value="Genomic_DNA"/>
</dbReference>
<dbReference type="AlphaFoldDB" id="A0A5C6PGL6"/>
<dbReference type="PANTHER" id="PTHR47611">
    <property type="entry name" value="HAT DIMERISATION DOMAIN, C-TERMINAL"/>
    <property type="match status" value="1"/>
</dbReference>
<comment type="caution">
    <text evidence="2">The sequence shown here is derived from an EMBL/GenBank/DDBJ whole genome shotgun (WGS) entry which is preliminary data.</text>
</comment>
<dbReference type="Proteomes" id="UP000324091">
    <property type="component" value="Chromosome 11"/>
</dbReference>